<dbReference type="SUPFAM" id="SSF56655">
    <property type="entry name" value="Carbohydrate phosphatase"/>
    <property type="match status" value="1"/>
</dbReference>
<dbReference type="InterPro" id="IPR000760">
    <property type="entry name" value="Inositol_monophosphatase-like"/>
</dbReference>
<reference evidence="2" key="1">
    <citation type="submission" date="2017-09" db="EMBL/GenBank/DDBJ databases">
        <title>Depth-based differentiation of microbial function through sediment-hosted aquifers and enrichment of novel symbionts in the deep terrestrial subsurface.</title>
        <authorList>
            <person name="Probst A.J."/>
            <person name="Ladd B."/>
            <person name="Jarett J.K."/>
            <person name="Geller-Mcgrath D.E."/>
            <person name="Sieber C.M.K."/>
            <person name="Emerson J.B."/>
            <person name="Anantharaman K."/>
            <person name="Thomas B.C."/>
            <person name="Malmstrom R."/>
            <person name="Stieglmeier M."/>
            <person name="Klingl A."/>
            <person name="Woyke T."/>
            <person name="Ryan C.M."/>
            <person name="Banfield J.F."/>
        </authorList>
    </citation>
    <scope>NUCLEOTIDE SEQUENCE [LARGE SCALE GENOMIC DNA]</scope>
</reference>
<gene>
    <name evidence="1" type="ORF">COW25_01385</name>
</gene>
<dbReference type="Proteomes" id="UP000230215">
    <property type="component" value="Unassembled WGS sequence"/>
</dbReference>
<proteinExistence type="predicted"/>
<organism evidence="1 2">
    <name type="scientific">Candidatus Nealsonbacteria bacterium CG15_BIG_FIL_POST_REV_8_21_14_020_37_12</name>
    <dbReference type="NCBI Taxonomy" id="1974716"/>
    <lineage>
        <taxon>Bacteria</taxon>
        <taxon>Candidatus Nealsoniibacteriota</taxon>
    </lineage>
</organism>
<dbReference type="Gene3D" id="3.40.190.80">
    <property type="match status" value="1"/>
</dbReference>
<protein>
    <submittedName>
        <fullName evidence="1">Inositol monophosphatase</fullName>
    </submittedName>
</protein>
<evidence type="ECO:0000313" key="1">
    <source>
        <dbReference type="EMBL" id="PIW34995.1"/>
    </source>
</evidence>
<feature type="non-terminal residue" evidence="1">
    <location>
        <position position="1"/>
    </location>
</feature>
<dbReference type="EMBL" id="PFGB01000046">
    <property type="protein sequence ID" value="PIW34995.1"/>
    <property type="molecule type" value="Genomic_DNA"/>
</dbReference>
<sequence length="50" mass="5553">HDTIASVLIAKEAGAEATDFNGNQFTIHSENLIVARKKIHNQLLKLIKIK</sequence>
<name>A0A2M7H1B6_9BACT</name>
<dbReference type="AlphaFoldDB" id="A0A2M7H1B6"/>
<evidence type="ECO:0000313" key="2">
    <source>
        <dbReference type="Proteomes" id="UP000230215"/>
    </source>
</evidence>
<comment type="caution">
    <text evidence="1">The sequence shown here is derived from an EMBL/GenBank/DDBJ whole genome shotgun (WGS) entry which is preliminary data.</text>
</comment>
<accession>A0A2M7H1B6</accession>
<dbReference type="Pfam" id="PF00459">
    <property type="entry name" value="Inositol_P"/>
    <property type="match status" value="1"/>
</dbReference>